<feature type="domain" description="WW" evidence="3">
    <location>
        <begin position="72"/>
        <end position="106"/>
    </location>
</feature>
<feature type="compositionally biased region" description="Basic and acidic residues" evidence="2">
    <location>
        <begin position="1131"/>
        <end position="1149"/>
    </location>
</feature>
<gene>
    <name evidence="4" type="ORF">TrST_g7857</name>
</gene>
<feature type="compositionally biased region" description="Basic and acidic residues" evidence="2">
    <location>
        <begin position="668"/>
        <end position="695"/>
    </location>
</feature>
<dbReference type="Gene3D" id="3.30.1470.10">
    <property type="entry name" value="Photosystem I PsaD, reaction center subunit II"/>
    <property type="match status" value="1"/>
</dbReference>
<evidence type="ECO:0000256" key="1">
    <source>
        <dbReference type="SAM" id="Coils"/>
    </source>
</evidence>
<feature type="region of interest" description="Disordered" evidence="2">
    <location>
        <begin position="730"/>
        <end position="749"/>
    </location>
</feature>
<feature type="compositionally biased region" description="Basic and acidic residues" evidence="2">
    <location>
        <begin position="236"/>
        <end position="254"/>
    </location>
</feature>
<dbReference type="Proteomes" id="UP001165085">
    <property type="component" value="Unassembled WGS sequence"/>
</dbReference>
<evidence type="ECO:0000313" key="5">
    <source>
        <dbReference type="Proteomes" id="UP001165085"/>
    </source>
</evidence>
<dbReference type="EMBL" id="BRXY01000233">
    <property type="protein sequence ID" value="GMH79332.1"/>
    <property type="molecule type" value="Genomic_DNA"/>
</dbReference>
<sequence length="1787" mass="199789">MSTPTGSGSDNRSANNTSASSAKPSDSIILEEEIDPNYVPTEAEVVEYATWLGMDLEKDKDLFFIAREGLKAPLPENWKPCKTTDTDEIYYFNFATGESTWDHPCDEFYRTLYEKEKKAKLKDEKTRSDTKKKQAKKDVEEMLGKEEKKKKKEKRRKSKVPADLGEVVTQGDRSSGAAFDRKPLPGLASLSDLTSSSGDPLSKPVLPGTTPTNSDRDREKKKEKKERKEKKKKRESSRDSHHSEESKRDNDGPDPRQTMVRAKREEQKEEQKDEVSSKGSKGSKSEKRRGLEDYETDESESSRSEDGGRGSPVPVAKSKKKMSGVKSGSSLSRSHERDGGADREARAEEIDKIRRRHAEEIEKLERNHEKEMAAIEKKKGKDIKNATSRAEQRVEAKIKELKRKHEEKLKDIEDEYSEEIKEEEDKIRRDRKEHVAQLKSEMEEKIASVKKECDQEVKRGEKRLSDTKVNNKLQIKQLEEAHTMKLKDLRKSFAKVSEKANADHERKMKELASGLEDEEIDAVAVTAKAKALSKQLKAKKEELEILKEDMEKTQRLLDSSKAANRDLKGEAELLKNEVSEKTGLVEKYKDESKALEKSLEDAKKEMRLQLSDDENVQRLQTENSKLAERVANAKAEGELADEEARKKYREKETELVEARKKVAALQSEAEKAQRSLEAKSKLEKEKQAEADKENKTSFSFLLRKGKNVQFKKKINLGFVTEDVSGRRKEALGSAAEASSATTPGLGSGSMSMTVGDGGEVLSKAKVKSEKVVMVEKKSKMIIASGSSGPVQGSGSGSGPGSKSGAMATGSAAGSGNKISLSIPGPGMPSPVKQAPAPMFTKSLAKKADFAAPNGKDYCGTIVIHMDPNELLSDAKRLKRFSIDAMGEICRALSISNSMVQLSNVRAYPVLVDITILKSEAISNYSSTDAGDIILKLADICRDPSSAFKIAGSGVLATAVDLVPLLFSSSASPATPPNSIASNTPSADSGKVAELQKQNKDNLRTIATLKANLQGYHEAKQQMNENLNAGVSNAKELEIANSDLQTKLGKAEAEVESAKAELKVLEDKVAIMEQRLEQSQKLLDASSNSAGAQTAQLLKDLGAARSKEDELRSTLLSREREVSELQHQLSTKSRELESLKLDSESAERRSRTLQAELHSKTDEARNSLQSASNLTSELKSLKLKNQDLSSRVRKSETEASELRTKVQGLLSAGAGVGDASLSSSGGPVDEILQKRLSSAVAELSATTEQLHEAENKANEARKQARETDVQKHEIQSRLAQKASSWESESRSFASKIGDLEASVNSLRSEKVDLVNSNSRKARELEEINRELRQIKNTLMDEEMARRTADREKEYVDSQVTRFKKEVEESAKAELRMKLETERLEAEKTTLRTKLSVSEAAVRELNERVGVLERQAARSVARETEAQQQQQQPKSNPVDKALMEKIDRLESEQQNMKRQISEGDDRREEDGFEEEKAYWSGKVSDEKKLLTDAKSMLKEQKDKLKKRQKKLERSKISWRKERSNMDSNDNRKRWELKELKRKIDREAEQLNAMVGKLRKTQSWLSGHEDKVSNLEGVIRKMIVMKKKDKGGDEEGDQSILNHVQELQRITETIDRRGGQSFFEEYDDDDDDDDFGGDGWGGLDSVSGLGRMDDGAYRTTPMMYPGFVQQPQYQPQQLQQQQHPRAAMNAWAPQPAMNMKRQEPGNIQSFQSQLKEWTRDRAETQREVGYHVSWLDDLRKDMTTNLYGGDENTNPGLNMSATANALLSPRKTVGIRNRESSSRTLTAREI</sequence>
<feature type="compositionally biased region" description="Basic residues" evidence="2">
    <location>
        <begin position="148"/>
        <end position="159"/>
    </location>
</feature>
<feature type="region of interest" description="Disordered" evidence="2">
    <location>
        <begin position="1447"/>
        <end position="1474"/>
    </location>
</feature>
<evidence type="ECO:0000259" key="3">
    <source>
        <dbReference type="PROSITE" id="PS50020"/>
    </source>
</evidence>
<keyword evidence="1" id="KW-0175">Coiled coil</keyword>
<feature type="region of interest" description="Disordered" evidence="2">
    <location>
        <begin position="118"/>
        <end position="389"/>
    </location>
</feature>
<dbReference type="InterPro" id="IPR053233">
    <property type="entry name" value="ABRA-related"/>
</dbReference>
<feature type="compositionally biased region" description="Gly residues" evidence="2">
    <location>
        <begin position="791"/>
        <end position="801"/>
    </location>
</feature>
<feature type="compositionally biased region" description="Basic and acidic residues" evidence="2">
    <location>
        <begin position="1457"/>
        <end position="1474"/>
    </location>
</feature>
<protein>
    <recommendedName>
        <fullName evidence="3">WW domain-containing protein</fullName>
    </recommendedName>
</protein>
<keyword evidence="5" id="KW-1185">Reference proteome</keyword>
<feature type="region of interest" description="Disordered" evidence="2">
    <location>
        <begin position="783"/>
        <end position="812"/>
    </location>
</feature>
<feature type="region of interest" description="Disordered" evidence="2">
    <location>
        <begin position="666"/>
        <end position="696"/>
    </location>
</feature>
<evidence type="ECO:0000313" key="4">
    <source>
        <dbReference type="EMBL" id="GMH79332.1"/>
    </source>
</evidence>
<accession>A0A9W7AVZ7</accession>
<dbReference type="SUPFAM" id="SSF51045">
    <property type="entry name" value="WW domain"/>
    <property type="match status" value="1"/>
</dbReference>
<feature type="region of interest" description="Disordered" evidence="2">
    <location>
        <begin position="1"/>
        <end position="29"/>
    </location>
</feature>
<dbReference type="OrthoDB" id="6344460at2759"/>
<proteinExistence type="predicted"/>
<organism evidence="4 5">
    <name type="scientific">Triparma strigata</name>
    <dbReference type="NCBI Taxonomy" id="1606541"/>
    <lineage>
        <taxon>Eukaryota</taxon>
        <taxon>Sar</taxon>
        <taxon>Stramenopiles</taxon>
        <taxon>Ochrophyta</taxon>
        <taxon>Bolidophyceae</taxon>
        <taxon>Parmales</taxon>
        <taxon>Triparmaceae</taxon>
        <taxon>Triparma</taxon>
    </lineage>
</organism>
<comment type="caution">
    <text evidence="4">The sequence shown here is derived from an EMBL/GenBank/DDBJ whole genome shotgun (WGS) entry which is preliminary data.</text>
</comment>
<dbReference type="Pfam" id="PF00397">
    <property type="entry name" value="WW"/>
    <property type="match status" value="1"/>
</dbReference>
<feature type="compositionally biased region" description="Low complexity" evidence="2">
    <location>
        <begin position="802"/>
        <end position="812"/>
    </location>
</feature>
<dbReference type="SMART" id="SM00456">
    <property type="entry name" value="WW"/>
    <property type="match status" value="1"/>
</dbReference>
<feature type="compositionally biased region" description="Basic and acidic residues" evidence="2">
    <location>
        <begin position="283"/>
        <end position="292"/>
    </location>
</feature>
<feature type="compositionally biased region" description="Basic and acidic residues" evidence="2">
    <location>
        <begin position="333"/>
        <end position="389"/>
    </location>
</feature>
<feature type="region of interest" description="Disordered" evidence="2">
    <location>
        <begin position="1247"/>
        <end position="1281"/>
    </location>
</feature>
<feature type="coiled-coil region" evidence="1">
    <location>
        <begin position="1316"/>
        <end position="1343"/>
    </location>
</feature>
<feature type="region of interest" description="Disordered" evidence="2">
    <location>
        <begin position="1418"/>
        <end position="1437"/>
    </location>
</feature>
<name>A0A9W7AVZ7_9STRA</name>
<dbReference type="PROSITE" id="PS50020">
    <property type="entry name" value="WW_DOMAIN_2"/>
    <property type="match status" value="1"/>
</dbReference>
<dbReference type="PROSITE" id="PS01159">
    <property type="entry name" value="WW_DOMAIN_1"/>
    <property type="match status" value="1"/>
</dbReference>
<dbReference type="CDD" id="cd00201">
    <property type="entry name" value="WW"/>
    <property type="match status" value="1"/>
</dbReference>
<dbReference type="InterPro" id="IPR036020">
    <property type="entry name" value="WW_dom_sf"/>
</dbReference>
<feature type="compositionally biased region" description="Basic and acidic residues" evidence="2">
    <location>
        <begin position="262"/>
        <end position="276"/>
    </location>
</feature>
<feature type="coiled-coil region" evidence="1">
    <location>
        <begin position="991"/>
        <end position="1081"/>
    </location>
</feature>
<feature type="region of interest" description="Disordered" evidence="2">
    <location>
        <begin position="1125"/>
        <end position="1170"/>
    </location>
</feature>
<feature type="compositionally biased region" description="Basic and acidic residues" evidence="2">
    <location>
        <begin position="1248"/>
        <end position="1274"/>
    </location>
</feature>
<feature type="compositionally biased region" description="Basic and acidic residues" evidence="2">
    <location>
        <begin position="118"/>
        <end position="147"/>
    </location>
</feature>
<dbReference type="PANTHER" id="PTHR21715">
    <property type="entry name" value="RH04127P"/>
    <property type="match status" value="1"/>
</dbReference>
<evidence type="ECO:0000256" key="2">
    <source>
        <dbReference type="SAM" id="MobiDB-lite"/>
    </source>
</evidence>
<dbReference type="PANTHER" id="PTHR21715:SF0">
    <property type="entry name" value="RH04127P"/>
    <property type="match status" value="1"/>
</dbReference>
<feature type="compositionally biased region" description="Basic residues" evidence="2">
    <location>
        <begin position="221"/>
        <end position="235"/>
    </location>
</feature>
<dbReference type="InterPro" id="IPR001202">
    <property type="entry name" value="WW_dom"/>
</dbReference>
<reference evidence="5" key="1">
    <citation type="journal article" date="2023" name="Commun. Biol.">
        <title>Genome analysis of Parmales, the sister group of diatoms, reveals the evolutionary specialization of diatoms from phago-mixotrophs to photoautotrophs.</title>
        <authorList>
            <person name="Ban H."/>
            <person name="Sato S."/>
            <person name="Yoshikawa S."/>
            <person name="Yamada K."/>
            <person name="Nakamura Y."/>
            <person name="Ichinomiya M."/>
            <person name="Sato N."/>
            <person name="Blanc-Mathieu R."/>
            <person name="Endo H."/>
            <person name="Kuwata A."/>
            <person name="Ogata H."/>
        </authorList>
    </citation>
    <scope>NUCLEOTIDE SEQUENCE [LARGE SCALE GENOMIC DNA]</scope>
    <source>
        <strain evidence="5">NIES 3701</strain>
    </source>
</reference>
<feature type="compositionally biased region" description="Low complexity" evidence="2">
    <location>
        <begin position="9"/>
        <end position="25"/>
    </location>
</feature>